<feature type="domain" description="SKP1 component POZ" evidence="5">
    <location>
        <begin position="4"/>
        <end position="64"/>
    </location>
</feature>
<keyword evidence="7" id="KW-1185">Reference proteome</keyword>
<dbReference type="SMART" id="SM00512">
    <property type="entry name" value="Skp1"/>
    <property type="match status" value="1"/>
</dbReference>
<evidence type="ECO:0000256" key="2">
    <source>
        <dbReference type="ARBA" id="ARBA00009993"/>
    </source>
</evidence>
<sequence length="97" mass="10937">MQQHVTLVSSDGFEFIVSTEAASVSGTLKASLSDNFIESDTRKIVLDNMTGELLEKVCDYLMYNYKYSKYPNAELPEFEIPPEIALQLYVAADYLNV</sequence>
<dbReference type="GO" id="GO:0009411">
    <property type="term" value="P:response to UV"/>
    <property type="evidence" value="ECO:0007669"/>
    <property type="project" value="EnsemblFungi"/>
</dbReference>
<accession>A0A1E4THZ7</accession>
<dbReference type="GO" id="GO:0070911">
    <property type="term" value="P:global genome nucleotide-excision repair"/>
    <property type="evidence" value="ECO:0007669"/>
    <property type="project" value="EnsemblFungi"/>
</dbReference>
<comment type="similarity">
    <text evidence="2">Belongs to the SKP1 family.</text>
</comment>
<dbReference type="GO" id="GO:0031463">
    <property type="term" value="C:Cul3-RING ubiquitin ligase complex"/>
    <property type="evidence" value="ECO:0007669"/>
    <property type="project" value="EnsemblFungi"/>
</dbReference>
<evidence type="ECO:0000259" key="5">
    <source>
        <dbReference type="Pfam" id="PF03931"/>
    </source>
</evidence>
<evidence type="ECO:0000313" key="7">
    <source>
        <dbReference type="Proteomes" id="UP000095023"/>
    </source>
</evidence>
<dbReference type="Gene3D" id="3.30.710.10">
    <property type="entry name" value="Potassium Channel Kv1.1, Chain A"/>
    <property type="match status" value="1"/>
</dbReference>
<comment type="subcellular location">
    <subcellularLocation>
        <location evidence="1">Nucleus</location>
    </subcellularLocation>
</comment>
<dbReference type="InterPro" id="IPR011333">
    <property type="entry name" value="SKP1/BTB/POZ_sf"/>
</dbReference>
<dbReference type="FunFam" id="3.30.710.10:FF:000035">
    <property type="entry name" value="Elongin C transcription elongation factor"/>
    <property type="match status" value="1"/>
</dbReference>
<dbReference type="Proteomes" id="UP000095023">
    <property type="component" value="Unassembled WGS sequence"/>
</dbReference>
<dbReference type="CDD" id="cd18321">
    <property type="entry name" value="BTB_POZ_EloC"/>
    <property type="match status" value="1"/>
</dbReference>
<dbReference type="GO" id="GO:0070449">
    <property type="term" value="C:elongin complex"/>
    <property type="evidence" value="ECO:0007669"/>
    <property type="project" value="EnsemblFungi"/>
</dbReference>
<dbReference type="GO" id="GO:0000113">
    <property type="term" value="C:nucleotide-excision repair factor 4 complex"/>
    <property type="evidence" value="ECO:0007669"/>
    <property type="project" value="EnsemblFungi"/>
</dbReference>
<evidence type="ECO:0000256" key="4">
    <source>
        <dbReference type="ARBA" id="ARBA00023242"/>
    </source>
</evidence>
<gene>
    <name evidence="6" type="ORF">CANCADRAFT_24566</name>
</gene>
<dbReference type="InterPro" id="IPR039948">
    <property type="entry name" value="ELC1"/>
</dbReference>
<dbReference type="PANTHER" id="PTHR20648">
    <property type="entry name" value="ELONGIN-C"/>
    <property type="match status" value="1"/>
</dbReference>
<dbReference type="Pfam" id="PF03931">
    <property type="entry name" value="Skp1_POZ"/>
    <property type="match status" value="1"/>
</dbReference>
<reference evidence="7" key="1">
    <citation type="submission" date="2016-02" db="EMBL/GenBank/DDBJ databases">
        <title>Comparative genomics of biotechnologically important yeasts.</title>
        <authorList>
            <consortium name="DOE Joint Genome Institute"/>
            <person name="Riley R."/>
            <person name="Haridas S."/>
            <person name="Wolfe K.H."/>
            <person name="Lopes M.R."/>
            <person name="Hittinger C.T."/>
            <person name="Goker M."/>
            <person name="Salamov A."/>
            <person name="Wisecaver J."/>
            <person name="Long T.M."/>
            <person name="Aerts A.L."/>
            <person name="Barry K."/>
            <person name="Choi C."/>
            <person name="Clum A."/>
            <person name="Coughlan A.Y."/>
            <person name="Deshpande S."/>
            <person name="Douglass A.P."/>
            <person name="Hanson S.J."/>
            <person name="Klenk H.-P."/>
            <person name="Labutti K."/>
            <person name="Lapidus A."/>
            <person name="Lindquist E."/>
            <person name="Lipzen A."/>
            <person name="Meier-Kolthoff J.P."/>
            <person name="Ohm R.A."/>
            <person name="Otillar R.P."/>
            <person name="Pangilinan J."/>
            <person name="Peng Y."/>
            <person name="Rokas A."/>
            <person name="Rosa C.A."/>
            <person name="Scheuner C."/>
            <person name="Sibirny A.A."/>
            <person name="Slot J.C."/>
            <person name="Stielow J.B."/>
            <person name="Sun H."/>
            <person name="Kurtzman C.P."/>
            <person name="Blackwell M."/>
            <person name="Jeffries T.W."/>
            <person name="Grigoriev I.V."/>
        </authorList>
    </citation>
    <scope>NUCLEOTIDE SEQUENCE [LARGE SCALE GENOMIC DNA]</scope>
    <source>
        <strain evidence="7">NRRL Y-17796</strain>
    </source>
</reference>
<proteinExistence type="inferred from homology"/>
<organism evidence="6 7">
    <name type="scientific">Tortispora caseinolytica NRRL Y-17796</name>
    <dbReference type="NCBI Taxonomy" id="767744"/>
    <lineage>
        <taxon>Eukaryota</taxon>
        <taxon>Fungi</taxon>
        <taxon>Dikarya</taxon>
        <taxon>Ascomycota</taxon>
        <taxon>Saccharomycotina</taxon>
        <taxon>Trigonopsidomycetes</taxon>
        <taxon>Trigonopsidales</taxon>
        <taxon>Trigonopsidaceae</taxon>
        <taxon>Tortispora</taxon>
    </lineage>
</organism>
<dbReference type="AlphaFoldDB" id="A0A1E4THZ7"/>
<evidence type="ECO:0000313" key="6">
    <source>
        <dbReference type="EMBL" id="ODV91390.1"/>
    </source>
</evidence>
<protein>
    <recommendedName>
        <fullName evidence="3">Elongin-C</fullName>
    </recommendedName>
</protein>
<dbReference type="GO" id="GO:0006511">
    <property type="term" value="P:ubiquitin-dependent protein catabolic process"/>
    <property type="evidence" value="ECO:0007669"/>
    <property type="project" value="EnsemblFungi"/>
</dbReference>
<keyword evidence="4" id="KW-0539">Nucleus</keyword>
<dbReference type="OrthoDB" id="249087at2759"/>
<dbReference type="EMBL" id="KV453842">
    <property type="protein sequence ID" value="ODV91390.1"/>
    <property type="molecule type" value="Genomic_DNA"/>
</dbReference>
<evidence type="ECO:0000256" key="1">
    <source>
        <dbReference type="ARBA" id="ARBA00004123"/>
    </source>
</evidence>
<evidence type="ECO:0000256" key="3">
    <source>
        <dbReference type="ARBA" id="ARBA00021347"/>
    </source>
</evidence>
<dbReference type="GO" id="GO:0004842">
    <property type="term" value="F:ubiquitin-protein transferase activity"/>
    <property type="evidence" value="ECO:0007669"/>
    <property type="project" value="EnsemblFungi"/>
</dbReference>
<dbReference type="SUPFAM" id="SSF54695">
    <property type="entry name" value="POZ domain"/>
    <property type="match status" value="1"/>
</dbReference>
<dbReference type="InterPro" id="IPR001232">
    <property type="entry name" value="SKP1-like"/>
</dbReference>
<name>A0A1E4THZ7_9ASCO</name>
<dbReference type="InterPro" id="IPR016073">
    <property type="entry name" value="Skp1_comp_POZ"/>
</dbReference>